<proteinExistence type="predicted"/>
<reference evidence="1" key="1">
    <citation type="submission" date="2020-08" db="EMBL/GenBank/DDBJ databases">
        <title>Multicomponent nature underlies the extraordinary mechanical properties of spider dragline silk.</title>
        <authorList>
            <person name="Kono N."/>
            <person name="Nakamura H."/>
            <person name="Mori M."/>
            <person name="Yoshida Y."/>
            <person name="Ohtoshi R."/>
            <person name="Malay A.D."/>
            <person name="Moran D.A.P."/>
            <person name="Tomita M."/>
            <person name="Numata K."/>
            <person name="Arakawa K."/>
        </authorList>
    </citation>
    <scope>NUCLEOTIDE SEQUENCE</scope>
</reference>
<sequence>MVGNGGQLLVTVNHQEDNGAKDELDVLQGKVVMACSDQSDHWAVKRDSVLDVRLIPQGGLSETVAEGFEC</sequence>
<gene>
    <name evidence="1" type="ORF">NPIL_13791</name>
</gene>
<name>A0A8X6SYG5_NEPPI</name>
<dbReference type="EMBL" id="BMAW01000462">
    <property type="protein sequence ID" value="GFS69083.1"/>
    <property type="molecule type" value="Genomic_DNA"/>
</dbReference>
<dbReference type="AlphaFoldDB" id="A0A8X6SYG5"/>
<accession>A0A8X6SYG5</accession>
<dbReference type="Proteomes" id="UP000887013">
    <property type="component" value="Unassembled WGS sequence"/>
</dbReference>
<keyword evidence="2" id="KW-1185">Reference proteome</keyword>
<protein>
    <submittedName>
        <fullName evidence="1">Uncharacterized protein</fullName>
    </submittedName>
</protein>
<comment type="caution">
    <text evidence="1">The sequence shown here is derived from an EMBL/GenBank/DDBJ whole genome shotgun (WGS) entry which is preliminary data.</text>
</comment>
<evidence type="ECO:0000313" key="2">
    <source>
        <dbReference type="Proteomes" id="UP000887013"/>
    </source>
</evidence>
<organism evidence="1 2">
    <name type="scientific">Nephila pilipes</name>
    <name type="common">Giant wood spider</name>
    <name type="synonym">Nephila maculata</name>
    <dbReference type="NCBI Taxonomy" id="299642"/>
    <lineage>
        <taxon>Eukaryota</taxon>
        <taxon>Metazoa</taxon>
        <taxon>Ecdysozoa</taxon>
        <taxon>Arthropoda</taxon>
        <taxon>Chelicerata</taxon>
        <taxon>Arachnida</taxon>
        <taxon>Araneae</taxon>
        <taxon>Araneomorphae</taxon>
        <taxon>Entelegynae</taxon>
        <taxon>Araneoidea</taxon>
        <taxon>Nephilidae</taxon>
        <taxon>Nephila</taxon>
    </lineage>
</organism>
<evidence type="ECO:0000313" key="1">
    <source>
        <dbReference type="EMBL" id="GFS69083.1"/>
    </source>
</evidence>